<organism evidence="5 6">
    <name type="scientific">Chlamydomonas eustigma</name>
    <dbReference type="NCBI Taxonomy" id="1157962"/>
    <lineage>
        <taxon>Eukaryota</taxon>
        <taxon>Viridiplantae</taxon>
        <taxon>Chlorophyta</taxon>
        <taxon>core chlorophytes</taxon>
        <taxon>Chlorophyceae</taxon>
        <taxon>CS clade</taxon>
        <taxon>Chlamydomonadales</taxon>
        <taxon>Chlamydomonadaceae</taxon>
        <taxon>Chlamydomonas</taxon>
    </lineage>
</organism>
<feature type="domain" description="EF-hand" evidence="3">
    <location>
        <begin position="42"/>
        <end position="77"/>
    </location>
</feature>
<feature type="domain" description="EF-hand" evidence="3">
    <location>
        <begin position="79"/>
        <end position="114"/>
    </location>
</feature>
<dbReference type="Pfam" id="PF13499">
    <property type="entry name" value="EF-hand_7"/>
    <property type="match status" value="2"/>
</dbReference>
<dbReference type="Proteomes" id="UP000232323">
    <property type="component" value="Unassembled WGS sequence"/>
</dbReference>
<dbReference type="FunFam" id="1.10.238.10:FF:000178">
    <property type="entry name" value="Calmodulin-2 A"/>
    <property type="match status" value="1"/>
</dbReference>
<dbReference type="Pfam" id="PF00085">
    <property type="entry name" value="Thioredoxin"/>
    <property type="match status" value="1"/>
</dbReference>
<dbReference type="PANTHER" id="PTHR23050">
    <property type="entry name" value="CALCIUM BINDING PROTEIN"/>
    <property type="match status" value="1"/>
</dbReference>
<dbReference type="PROSITE" id="PS50222">
    <property type="entry name" value="EF_HAND_2"/>
    <property type="match status" value="4"/>
</dbReference>
<dbReference type="GO" id="GO:0043226">
    <property type="term" value="C:organelle"/>
    <property type="evidence" value="ECO:0007669"/>
    <property type="project" value="UniProtKB-ARBA"/>
</dbReference>
<dbReference type="GO" id="GO:0005509">
    <property type="term" value="F:calcium ion binding"/>
    <property type="evidence" value="ECO:0007669"/>
    <property type="project" value="InterPro"/>
</dbReference>
<evidence type="ECO:0000313" key="5">
    <source>
        <dbReference type="EMBL" id="GAX81051.1"/>
    </source>
</evidence>
<comment type="caution">
    <text evidence="5">The sequence shown here is derived from an EMBL/GenBank/DDBJ whole genome shotgun (WGS) entry which is preliminary data.</text>
</comment>
<proteinExistence type="predicted"/>
<dbReference type="OrthoDB" id="26525at2759"/>
<dbReference type="SMART" id="SM00054">
    <property type="entry name" value="EFh"/>
    <property type="match status" value="4"/>
</dbReference>
<dbReference type="AlphaFoldDB" id="A0A250XDA2"/>
<dbReference type="STRING" id="1157962.A0A250XDA2"/>
<dbReference type="InterPro" id="IPR013766">
    <property type="entry name" value="Thioredoxin_domain"/>
</dbReference>
<dbReference type="InterPro" id="IPR036249">
    <property type="entry name" value="Thioredoxin-like_sf"/>
</dbReference>
<evidence type="ECO:0000313" key="6">
    <source>
        <dbReference type="Proteomes" id="UP000232323"/>
    </source>
</evidence>
<keyword evidence="2" id="KW-0106">Calcium</keyword>
<evidence type="ECO:0000259" key="4">
    <source>
        <dbReference type="PROSITE" id="PS51352"/>
    </source>
</evidence>
<evidence type="ECO:0000256" key="2">
    <source>
        <dbReference type="ARBA" id="ARBA00022837"/>
    </source>
</evidence>
<name>A0A250XDA2_9CHLO</name>
<sequence>MMERFKMFDVDGNGVIDREELRTLLESSDNGTAVPLLAQHWIPESELDRVLEKYDKNQNGTIEFDEFRDIVYDGLLLSGTLAEYEEAFKAVDKSGNGTIGATELMQLFKNLGSSVSYEKLVEVMQFYDKDESGQIEFGEFLLMFRDQMLDLKEILNYVTSSPHYESSSGVAESAGERSSGQLLEAKEGDLSLIFSEEELSELLSQKDKLTMLMCATTWCRPCKAMQRPVERMAQHYKNSFNFVKLFGNSNEKTKELFKHKLQVRSTPCFMIFNGSSLLYTQTGSNKEKLEDAVRSFISEEAMPKGRLYFCQN</sequence>
<dbReference type="EMBL" id="BEGY01000060">
    <property type="protein sequence ID" value="GAX81051.1"/>
    <property type="molecule type" value="Genomic_DNA"/>
</dbReference>
<accession>A0A250XDA2</accession>
<dbReference type="PROSITE" id="PS00018">
    <property type="entry name" value="EF_HAND_1"/>
    <property type="match status" value="4"/>
</dbReference>
<dbReference type="InterPro" id="IPR018247">
    <property type="entry name" value="EF_Hand_1_Ca_BS"/>
</dbReference>
<feature type="domain" description="EF-hand" evidence="3">
    <location>
        <begin position="1"/>
        <end position="31"/>
    </location>
</feature>
<dbReference type="Gene3D" id="3.40.30.10">
    <property type="entry name" value="Glutaredoxin"/>
    <property type="match status" value="1"/>
</dbReference>
<dbReference type="CDD" id="cd02947">
    <property type="entry name" value="TRX_family"/>
    <property type="match status" value="1"/>
</dbReference>
<gene>
    <name evidence="5" type="ORF">CEUSTIGMA_g8486.t1</name>
</gene>
<protein>
    <recommendedName>
        <fullName evidence="7">Thioredoxin domain-containing protein</fullName>
    </recommendedName>
</protein>
<keyword evidence="1" id="KW-0677">Repeat</keyword>
<keyword evidence="6" id="KW-1185">Reference proteome</keyword>
<dbReference type="Gene3D" id="1.10.238.10">
    <property type="entry name" value="EF-hand"/>
    <property type="match status" value="2"/>
</dbReference>
<feature type="domain" description="EF-hand" evidence="3">
    <location>
        <begin position="115"/>
        <end position="150"/>
    </location>
</feature>
<feature type="domain" description="Thioredoxin" evidence="4">
    <location>
        <begin position="172"/>
        <end position="298"/>
    </location>
</feature>
<dbReference type="SUPFAM" id="SSF52833">
    <property type="entry name" value="Thioredoxin-like"/>
    <property type="match status" value="1"/>
</dbReference>
<evidence type="ECO:0000259" key="3">
    <source>
        <dbReference type="PROSITE" id="PS50222"/>
    </source>
</evidence>
<reference evidence="5 6" key="1">
    <citation type="submission" date="2017-08" db="EMBL/GenBank/DDBJ databases">
        <title>Acidophilic green algal genome provides insights into adaptation to an acidic environment.</title>
        <authorList>
            <person name="Hirooka S."/>
            <person name="Hirose Y."/>
            <person name="Kanesaki Y."/>
            <person name="Higuchi S."/>
            <person name="Fujiwara T."/>
            <person name="Onuma R."/>
            <person name="Era A."/>
            <person name="Ohbayashi R."/>
            <person name="Uzuka A."/>
            <person name="Nozaki H."/>
            <person name="Yoshikawa H."/>
            <person name="Miyagishima S.Y."/>
        </authorList>
    </citation>
    <scope>NUCLEOTIDE SEQUENCE [LARGE SCALE GENOMIC DNA]</scope>
    <source>
        <strain evidence="5 6">NIES-2499</strain>
    </source>
</reference>
<dbReference type="PROSITE" id="PS51352">
    <property type="entry name" value="THIOREDOXIN_2"/>
    <property type="match status" value="1"/>
</dbReference>
<dbReference type="InterPro" id="IPR050145">
    <property type="entry name" value="Centrin_CML-like"/>
</dbReference>
<dbReference type="SUPFAM" id="SSF47473">
    <property type="entry name" value="EF-hand"/>
    <property type="match status" value="1"/>
</dbReference>
<dbReference type="InterPro" id="IPR002048">
    <property type="entry name" value="EF_hand_dom"/>
</dbReference>
<evidence type="ECO:0000256" key="1">
    <source>
        <dbReference type="ARBA" id="ARBA00022737"/>
    </source>
</evidence>
<dbReference type="InterPro" id="IPR011992">
    <property type="entry name" value="EF-hand-dom_pair"/>
</dbReference>
<evidence type="ECO:0008006" key="7">
    <source>
        <dbReference type="Google" id="ProtNLM"/>
    </source>
</evidence>